<dbReference type="FunFam" id="3.30.800.10:FF:000007">
    <property type="entry name" value="Putative 1-phosphatidylinositol-4-phosphate 5-kinase/ zinc ion binding family"/>
    <property type="match status" value="1"/>
</dbReference>
<dbReference type="GO" id="GO:0000285">
    <property type="term" value="F:1-phosphatidylinositol-3-phosphate 5-kinase activity"/>
    <property type="evidence" value="ECO:0007669"/>
    <property type="project" value="InterPro"/>
</dbReference>
<dbReference type="Proteomes" id="UP000017836">
    <property type="component" value="Unassembled WGS sequence"/>
</dbReference>
<dbReference type="CDD" id="cd17300">
    <property type="entry name" value="PIPKc_PIKfyve"/>
    <property type="match status" value="1"/>
</dbReference>
<dbReference type="HOGENOM" id="CLU_000480_4_0_1"/>
<dbReference type="AlphaFoldDB" id="W1P7J6"/>
<keyword evidence="1 3" id="KW-0547">Nucleotide-binding</keyword>
<dbReference type="STRING" id="13333.W1P7J6"/>
<name>W1P7J6_AMBTC</name>
<dbReference type="Gene3D" id="3.30.810.10">
    <property type="entry name" value="2-Layer Sandwich"/>
    <property type="match status" value="1"/>
</dbReference>
<dbReference type="OMA" id="SHIGTHS"/>
<organism evidence="6 7">
    <name type="scientific">Amborella trichopoda</name>
    <dbReference type="NCBI Taxonomy" id="13333"/>
    <lineage>
        <taxon>Eukaryota</taxon>
        <taxon>Viridiplantae</taxon>
        <taxon>Streptophyta</taxon>
        <taxon>Embryophyta</taxon>
        <taxon>Tracheophyta</taxon>
        <taxon>Spermatophyta</taxon>
        <taxon>Magnoliopsida</taxon>
        <taxon>Amborellales</taxon>
        <taxon>Amborellaceae</taxon>
        <taxon>Amborella</taxon>
    </lineage>
</organism>
<gene>
    <name evidence="6" type="ORF">AMTR_s00135p00112810</name>
</gene>
<evidence type="ECO:0000256" key="3">
    <source>
        <dbReference type="PROSITE-ProRule" id="PRU00781"/>
    </source>
</evidence>
<feature type="domain" description="PIPK" evidence="5">
    <location>
        <begin position="819"/>
        <end position="1093"/>
    </location>
</feature>
<sequence>MLQVLLRGGSQEELKKVKKVLQYAVFAAYHLSLETSFLADEGATIPKLPFQSPIAIPEKLSNIDKSVSYVLSSATPFVCEAVMGKYEVLSGHTDLVMSHPESPVCHSAQVERSPSPNFDFDGNESGSELVHSGPLCTSPKVLDFARVHPCDIPNDADIGSSHDDLEGSLLDQEISTEYFPTSRNTHQSILVSLSSRCVLKGTVCERSQLFRIKFYGSFDKPLGRYLRDDLFDQSSCCRSCNEPADAHIRCYTHQQGSLTICVKHLPSLKLPGERDGKIWMWHRCLKCAHKDGVPQATRRVVMSDAAWGLSFGKFLELSFSNHAAANRIASCGHSLQRDCLRFYGFGSMVAFFRYSPIDILSVHLPPSVLEFNSVVRQDWAKKEAAEVIDKIEFLYEEVSDALDGMEKEFAAFESGYESTKVMEFYNYIDELKDLLIKERGEYMAFLYKGAVEICKTMQPVPEVLELNHLRRCLLIDSYMWDRRICLLHSLSVKSKSGSASSLNGNTSETRLKDTVETEVPCRDNKPGISSEVSSPKISNALEKPKDNLLLPKPSEEMKDLINTVGSLPTSRDTMGTVDLKGPSYCSTQIAILDSNSSPTGTLEGKGIVVNTTLEPLSSFASNLSDKIDLAWTGEGQIVTQGASNGHGTGPATLGPTVGKDQISQRKILSPVRVYSFDSALKFHPRSKKGPLHSALHLSSTRSFHSSGDFRSLVWEPIPKILKSFSRASPGSLEAFHKFDFLFSYSPSVISSISRIVTDGARLLLPATSRKDVVIAVYDGEPTSVIAYALCTKEYENQLSDKLDEIESSKESHIGTHSSFGSVWHSDTSLDTDFVHPRSYGSEEISSLKGSPVSDMGKSPLHVKVTFGDDSSLPSGKARFLVTCYFARQFDALRRKCCDNEMDFLRSLSRNKRWSAQGGKSNVYFAKTLDERFVIKQVTKTELESFEEFAPEYFKYLSDAISTGSPTCLAKILGIYQVTVKNLKGGKESRMDLMVMENLFYGRNVSRVYDLKGSARSRYNPETGSGNVLLDQNLLEVLRTKPIFLGSKAKRNLERAVWNDTSFLTHTPMGAHYIAKRSYALAAAHCLFTLTSSI</sequence>
<evidence type="ECO:0000256" key="4">
    <source>
        <dbReference type="SAM" id="MobiDB-lite"/>
    </source>
</evidence>
<dbReference type="SUPFAM" id="SSF56104">
    <property type="entry name" value="SAICAR synthase-like"/>
    <property type="match status" value="1"/>
</dbReference>
<keyword evidence="2 3" id="KW-0067">ATP-binding</keyword>
<feature type="compositionally biased region" description="Basic and acidic residues" evidence="4">
    <location>
        <begin position="509"/>
        <end position="525"/>
    </location>
</feature>
<dbReference type="Gene3D" id="3.30.800.10">
    <property type="entry name" value="Phosphatidylinositol Phosphate Kinase II Beta"/>
    <property type="match status" value="1"/>
</dbReference>
<keyword evidence="7" id="KW-1185">Reference proteome</keyword>
<proteinExistence type="predicted"/>
<dbReference type="eggNOG" id="KOG0230">
    <property type="taxonomic scope" value="Eukaryota"/>
</dbReference>
<evidence type="ECO:0000256" key="1">
    <source>
        <dbReference type="ARBA" id="ARBA00022741"/>
    </source>
</evidence>
<dbReference type="PANTHER" id="PTHR45748">
    <property type="entry name" value="1-PHOSPHATIDYLINOSITOL 3-PHOSPHATE 5-KINASE-RELATED"/>
    <property type="match status" value="1"/>
</dbReference>
<dbReference type="PROSITE" id="PS51455">
    <property type="entry name" value="PIPK"/>
    <property type="match status" value="1"/>
</dbReference>
<dbReference type="PANTHER" id="PTHR45748:SF14">
    <property type="entry name" value="1-PHOSPHATIDYLINOSITOL-3-PHOSPHATE 5-KINASE FAB1C-RELATED"/>
    <property type="match status" value="1"/>
</dbReference>
<dbReference type="InterPro" id="IPR002498">
    <property type="entry name" value="PInositol-4-P-4/5-kinase_core"/>
</dbReference>
<evidence type="ECO:0000256" key="2">
    <source>
        <dbReference type="ARBA" id="ARBA00022840"/>
    </source>
</evidence>
<reference evidence="7" key="1">
    <citation type="journal article" date="2013" name="Science">
        <title>The Amborella genome and the evolution of flowering plants.</title>
        <authorList>
            <consortium name="Amborella Genome Project"/>
        </authorList>
    </citation>
    <scope>NUCLEOTIDE SEQUENCE [LARGE SCALE GENOMIC DNA]</scope>
</reference>
<dbReference type="InterPro" id="IPR027483">
    <property type="entry name" value="PInositol-4-P-4/5-kinase_C_sf"/>
</dbReference>
<evidence type="ECO:0000259" key="5">
    <source>
        <dbReference type="PROSITE" id="PS51455"/>
    </source>
</evidence>
<dbReference type="GO" id="GO:0046488">
    <property type="term" value="P:phosphatidylinositol metabolic process"/>
    <property type="evidence" value="ECO:0007669"/>
    <property type="project" value="UniProtKB-UniRule"/>
</dbReference>
<dbReference type="Pfam" id="PF01504">
    <property type="entry name" value="PIP5K"/>
    <property type="match status" value="1"/>
</dbReference>
<dbReference type="SMART" id="SM00330">
    <property type="entry name" value="PIPKc"/>
    <property type="match status" value="1"/>
</dbReference>
<evidence type="ECO:0000313" key="6">
    <source>
        <dbReference type="EMBL" id="ERN02945.1"/>
    </source>
</evidence>
<dbReference type="InterPro" id="IPR044769">
    <property type="entry name" value="PIKfyve_PIPKc"/>
</dbReference>
<protein>
    <recommendedName>
        <fullName evidence="5">PIPK domain-containing protein</fullName>
    </recommendedName>
</protein>
<dbReference type="EMBL" id="KI394463">
    <property type="protein sequence ID" value="ERN02945.1"/>
    <property type="molecule type" value="Genomic_DNA"/>
</dbReference>
<keyword evidence="3" id="KW-0808">Transferase</keyword>
<dbReference type="Gramene" id="ERN02945">
    <property type="protein sequence ID" value="ERN02945"/>
    <property type="gene ID" value="AMTR_s00135p00112810"/>
</dbReference>
<evidence type="ECO:0000313" key="7">
    <source>
        <dbReference type="Proteomes" id="UP000017836"/>
    </source>
</evidence>
<dbReference type="InterPro" id="IPR027484">
    <property type="entry name" value="PInositol-4-P-5-kinase_N"/>
</dbReference>
<dbReference type="GO" id="GO:0005524">
    <property type="term" value="F:ATP binding"/>
    <property type="evidence" value="ECO:0007669"/>
    <property type="project" value="UniProtKB-UniRule"/>
</dbReference>
<keyword evidence="3" id="KW-0418">Kinase</keyword>
<feature type="region of interest" description="Disordered" evidence="4">
    <location>
        <begin position="496"/>
        <end position="534"/>
    </location>
</feature>
<accession>W1P7J6</accession>